<dbReference type="RefSeq" id="WP_031669408.1">
    <property type="nucleotide sequence ID" value="NZ_BAAFVI010000011.1"/>
</dbReference>
<name>A0A476Y7F5_LISMN</name>
<evidence type="ECO:0000313" key="2">
    <source>
        <dbReference type="EMBL" id="EAC4484257.1"/>
    </source>
</evidence>
<evidence type="ECO:0000313" key="11">
    <source>
        <dbReference type="Proteomes" id="UP000413786"/>
    </source>
</evidence>
<accession>A0A476Y7F5</accession>
<evidence type="ECO:0000313" key="9">
    <source>
        <dbReference type="EMBL" id="EDP8410963.1"/>
    </source>
</evidence>
<dbReference type="EMBL" id="AAJEKY010000019">
    <property type="protein sequence ID" value="ECL0132445.1"/>
    <property type="molecule type" value="Genomic_DNA"/>
</dbReference>
<evidence type="ECO:0000313" key="7">
    <source>
        <dbReference type="EMBL" id="EAH3128685.1"/>
    </source>
</evidence>
<protein>
    <submittedName>
        <fullName evidence="5">DUF2481 domain-containing protein</fullName>
    </submittedName>
</protein>
<dbReference type="EMBL" id="AABGFX010000022">
    <property type="protein sequence ID" value="EAH3128685.1"/>
    <property type="molecule type" value="Genomic_DNA"/>
</dbReference>
<evidence type="ECO:0000313" key="12">
    <source>
        <dbReference type="Proteomes" id="UP000470497"/>
    </source>
</evidence>
<evidence type="ECO:0000256" key="1">
    <source>
        <dbReference type="SAM" id="Coils"/>
    </source>
</evidence>
<dbReference type="EMBL" id="AABEQV010000017">
    <property type="protein sequence ID" value="EAG9858466.1"/>
    <property type="molecule type" value="Genomic_DNA"/>
</dbReference>
<dbReference type="EMBL" id="AAAPCR010000025">
    <property type="protein sequence ID" value="EAD8147577.1"/>
    <property type="molecule type" value="Genomic_DNA"/>
</dbReference>
<dbReference type="Proteomes" id="UP000371553">
    <property type="component" value="Unassembled WGS sequence"/>
</dbReference>
<dbReference type="Pfam" id="PF10654">
    <property type="entry name" value="DUF2481"/>
    <property type="match status" value="1"/>
</dbReference>
<dbReference type="Proteomes" id="UP000413786">
    <property type="component" value="Unassembled WGS sequence"/>
</dbReference>
<gene>
    <name evidence="3" type="ORF">CD20_16125</name>
    <name evidence="6" type="ORF">D4271_15790</name>
    <name evidence="4" type="ORF">D4C60_15800</name>
    <name evidence="5" type="ORF">D4D89_15385</name>
    <name evidence="7" type="ORF">D5M70_15365</name>
    <name evidence="2" type="ORF">E0I39_15295</name>
    <name evidence="8" type="ORF">FJU19_15215</name>
    <name evidence="9" type="ORF">G3R95_002535</name>
</gene>
<evidence type="ECO:0000313" key="16">
    <source>
        <dbReference type="Proteomes" id="UP000529135"/>
    </source>
</evidence>
<evidence type="ECO:0000313" key="15">
    <source>
        <dbReference type="Proteomes" id="UP000525068"/>
    </source>
</evidence>
<comment type="caution">
    <text evidence="5">The sequence shown here is derived from an EMBL/GenBank/DDBJ whole genome shotgun (WGS) entry which is preliminary data.</text>
</comment>
<dbReference type="EMBL" id="AABFMV010000022">
    <property type="protein sequence ID" value="EAH1616870.1"/>
    <property type="molecule type" value="Genomic_DNA"/>
</dbReference>
<evidence type="ECO:0000313" key="17">
    <source>
        <dbReference type="Proteomes" id="UP000548826"/>
    </source>
</evidence>
<reference evidence="3 10" key="1">
    <citation type="submission" date="2018-06" db="EMBL/GenBank/DDBJ databases">
        <authorList>
            <consortium name="GenomeTrakr: Next Generation Sequencing Network for Food Pathogen Tracability"/>
        </authorList>
    </citation>
    <scope>NUCLEOTIDE SEQUENCE [LARGE SCALE GENOMIC DNA]</scope>
    <source>
        <strain evidence="3 10">NYAG13B12507-5</strain>
    </source>
</reference>
<sequence length="127" mass="15349">MAVLEVTENKARQREIISYITNNDLPHNELKELQRELNQLMNRNTEEKKKNYWNKTIKRFIGNKQWNDITVAEFVEIRHAGVPGDAIADYFKIARSTIFNFTQRNKEEYHRRFNTGIYHKSKEFWND</sequence>
<dbReference type="EMBL" id="AAAIJX010000019">
    <property type="protein sequence ID" value="EAC4484257.1"/>
    <property type="molecule type" value="Genomic_DNA"/>
</dbReference>
<evidence type="ECO:0000313" key="3">
    <source>
        <dbReference type="EMBL" id="EAD8147577.1"/>
    </source>
</evidence>
<dbReference type="Proteomes" id="UP000470497">
    <property type="component" value="Unassembled WGS sequence"/>
</dbReference>
<dbReference type="EMBL" id="AANOZB010000009">
    <property type="protein sequence ID" value="EDP8410963.1"/>
    <property type="molecule type" value="Genomic_DNA"/>
</dbReference>
<dbReference type="Proteomes" id="UP000548826">
    <property type="component" value="Unassembled WGS sequence"/>
</dbReference>
<evidence type="ECO:0000313" key="10">
    <source>
        <dbReference type="Proteomes" id="UP000371553"/>
    </source>
</evidence>
<reference evidence="14 15" key="2">
    <citation type="submission" date="2019-04" db="EMBL/GenBank/DDBJ databases">
        <authorList>
            <person name="Ashton P.M."/>
            <person name="Dallman T."/>
            <person name="Nair S."/>
            <person name="De Pinna E."/>
            <person name="Peters T."/>
            <person name="Grant K."/>
        </authorList>
    </citation>
    <scope>NUCLEOTIDE SEQUENCE [LARGE SCALE GENOMIC DNA]</scope>
    <source>
        <strain evidence="4 17">429821</strain>
        <strain evidence="6 15">562417</strain>
        <strain evidence="7 16">562428</strain>
        <strain evidence="5 14">563356</strain>
        <strain evidence="2 11">688377</strain>
        <strain evidence="8 13">760311</strain>
        <strain evidence="9 12">883775</strain>
    </source>
</reference>
<evidence type="ECO:0000313" key="5">
    <source>
        <dbReference type="EMBL" id="EAH0219701.1"/>
    </source>
</evidence>
<dbReference type="Proteomes" id="UP000517258">
    <property type="component" value="Unassembled WGS sequence"/>
</dbReference>
<evidence type="ECO:0000313" key="6">
    <source>
        <dbReference type="EMBL" id="EAH1616870.1"/>
    </source>
</evidence>
<dbReference type="Proteomes" id="UP000529135">
    <property type="component" value="Unassembled WGS sequence"/>
</dbReference>
<proteinExistence type="predicted"/>
<organism evidence="5 14">
    <name type="scientific">Listeria monocytogenes</name>
    <dbReference type="NCBI Taxonomy" id="1639"/>
    <lineage>
        <taxon>Bacteria</taxon>
        <taxon>Bacillati</taxon>
        <taxon>Bacillota</taxon>
        <taxon>Bacilli</taxon>
        <taxon>Bacillales</taxon>
        <taxon>Listeriaceae</taxon>
        <taxon>Listeria</taxon>
    </lineage>
</organism>
<dbReference type="Proteomes" id="UP000525068">
    <property type="component" value="Unassembled WGS sequence"/>
</dbReference>
<keyword evidence="1" id="KW-0175">Coiled coil</keyword>
<evidence type="ECO:0000313" key="8">
    <source>
        <dbReference type="EMBL" id="ECL0132445.1"/>
    </source>
</evidence>
<evidence type="ECO:0000313" key="4">
    <source>
        <dbReference type="EMBL" id="EAG9858466.1"/>
    </source>
</evidence>
<evidence type="ECO:0000313" key="13">
    <source>
        <dbReference type="Proteomes" id="UP000478945"/>
    </source>
</evidence>
<evidence type="ECO:0000313" key="14">
    <source>
        <dbReference type="Proteomes" id="UP000517258"/>
    </source>
</evidence>
<dbReference type="EMBL" id="AABEVI010000019">
    <property type="protein sequence ID" value="EAH0219701.1"/>
    <property type="molecule type" value="Genomic_DNA"/>
</dbReference>
<dbReference type="AlphaFoldDB" id="A0A476Y7F5"/>
<dbReference type="Proteomes" id="UP000478945">
    <property type="component" value="Unassembled WGS sequence"/>
</dbReference>
<dbReference type="InterPro" id="IPR018916">
    <property type="entry name" value="DUF2481"/>
</dbReference>
<feature type="coiled-coil region" evidence="1">
    <location>
        <begin position="23"/>
        <end position="50"/>
    </location>
</feature>